<reference evidence="3 4" key="1">
    <citation type="submission" date="2018-11" db="EMBL/GenBank/DDBJ databases">
        <title>The Potential of Streptomyces as Biocontrol Agents against the Tomato grey mould, Botrytis cinerea (Gray mold) Frontiers in Microbiology.</title>
        <authorList>
            <person name="Li D."/>
        </authorList>
    </citation>
    <scope>NUCLEOTIDE SEQUENCE [LARGE SCALE GENOMIC DNA]</scope>
    <source>
        <strain evidence="3 4">NEAU-LD23</strain>
    </source>
</reference>
<dbReference type="SMART" id="SM00822">
    <property type="entry name" value="PKS_KR"/>
    <property type="match status" value="1"/>
</dbReference>
<keyword evidence="4" id="KW-1185">Reference proteome</keyword>
<dbReference type="SUPFAM" id="SSF51735">
    <property type="entry name" value="NAD(P)-binding Rossmann-fold domains"/>
    <property type="match status" value="1"/>
</dbReference>
<dbReference type="PRINTS" id="PR00080">
    <property type="entry name" value="SDRFAMILY"/>
</dbReference>
<proteinExistence type="inferred from homology"/>
<dbReference type="InterPro" id="IPR002347">
    <property type="entry name" value="SDR_fam"/>
</dbReference>
<dbReference type="PANTHER" id="PTHR42760:SF40">
    <property type="entry name" value="3-OXOACYL-[ACYL-CARRIER-PROTEIN] REDUCTASE, CHLOROPLASTIC"/>
    <property type="match status" value="1"/>
</dbReference>
<accession>A0A3M8TDX8</accession>
<dbReference type="InterPro" id="IPR057326">
    <property type="entry name" value="KR_dom"/>
</dbReference>
<dbReference type="Gene3D" id="3.40.50.720">
    <property type="entry name" value="NAD(P)-binding Rossmann-like Domain"/>
    <property type="match status" value="1"/>
</dbReference>
<dbReference type="RefSeq" id="WP_123107193.1">
    <property type="nucleotide sequence ID" value="NZ_RIBZ01000797.1"/>
</dbReference>
<dbReference type="AlphaFoldDB" id="A0A3M8TDX8"/>
<organism evidence="3 4">
    <name type="scientific">Streptomyces botrytidirepellens</name>
    <dbReference type="NCBI Taxonomy" id="2486417"/>
    <lineage>
        <taxon>Bacteria</taxon>
        <taxon>Bacillati</taxon>
        <taxon>Actinomycetota</taxon>
        <taxon>Actinomycetes</taxon>
        <taxon>Kitasatosporales</taxon>
        <taxon>Streptomycetaceae</taxon>
        <taxon>Streptomyces</taxon>
    </lineage>
</organism>
<comment type="similarity">
    <text evidence="1">Belongs to the short-chain dehydrogenases/reductases (SDR) family.</text>
</comment>
<evidence type="ECO:0000313" key="4">
    <source>
        <dbReference type="Proteomes" id="UP000275401"/>
    </source>
</evidence>
<gene>
    <name evidence="3" type="ORF">EEJ42_40820</name>
</gene>
<evidence type="ECO:0000313" key="3">
    <source>
        <dbReference type="EMBL" id="RNF90136.1"/>
    </source>
</evidence>
<sequence>MSRNILITGGGTGIGRAVARHFAERGEHVIVTGRRPGPLKELADETGVRALVCDHTEPEALIGLLAELPDRLDVLVNNAGGNTDFDADGKSDLASYARDFRANLDANLVSAALTTQCVDERLASGGAVVHIGSIAADQGAGAYGASKAGLAAWNVDVAGRLGPRDITANVVSPGYIADTEFFRDHLTDERREWLIASTATGRPGSPADIAEAVAFLASPAARHITGQVLNVNGGAHTTR</sequence>
<evidence type="ECO:0000259" key="2">
    <source>
        <dbReference type="SMART" id="SM00822"/>
    </source>
</evidence>
<dbReference type="GO" id="GO:0016616">
    <property type="term" value="F:oxidoreductase activity, acting on the CH-OH group of donors, NAD or NADP as acceptor"/>
    <property type="evidence" value="ECO:0007669"/>
    <property type="project" value="TreeGrafter"/>
</dbReference>
<comment type="caution">
    <text evidence="3">The sequence shown here is derived from an EMBL/GenBank/DDBJ whole genome shotgun (WGS) entry which is preliminary data.</text>
</comment>
<name>A0A3M8TDX8_9ACTN</name>
<protein>
    <submittedName>
        <fullName evidence="3">SDR family oxidoreductase</fullName>
    </submittedName>
</protein>
<dbReference type="Pfam" id="PF13561">
    <property type="entry name" value="adh_short_C2"/>
    <property type="match status" value="1"/>
</dbReference>
<dbReference type="InterPro" id="IPR036291">
    <property type="entry name" value="NAD(P)-bd_dom_sf"/>
</dbReference>
<dbReference type="Proteomes" id="UP000275401">
    <property type="component" value="Unassembled WGS sequence"/>
</dbReference>
<dbReference type="GO" id="GO:0030497">
    <property type="term" value="P:fatty acid elongation"/>
    <property type="evidence" value="ECO:0007669"/>
    <property type="project" value="TreeGrafter"/>
</dbReference>
<dbReference type="EMBL" id="RIBZ01000797">
    <property type="protein sequence ID" value="RNF90136.1"/>
    <property type="molecule type" value="Genomic_DNA"/>
</dbReference>
<dbReference type="PRINTS" id="PR00081">
    <property type="entry name" value="GDHRDH"/>
</dbReference>
<dbReference type="PANTHER" id="PTHR42760">
    <property type="entry name" value="SHORT-CHAIN DEHYDROGENASES/REDUCTASES FAMILY MEMBER"/>
    <property type="match status" value="1"/>
</dbReference>
<feature type="domain" description="Ketoreductase" evidence="2">
    <location>
        <begin position="3"/>
        <end position="198"/>
    </location>
</feature>
<dbReference type="CDD" id="cd05233">
    <property type="entry name" value="SDR_c"/>
    <property type="match status" value="1"/>
</dbReference>
<evidence type="ECO:0000256" key="1">
    <source>
        <dbReference type="ARBA" id="ARBA00006484"/>
    </source>
</evidence>